<dbReference type="InterPro" id="IPR044898">
    <property type="entry name" value="CDI_dom_sf"/>
</dbReference>
<evidence type="ECO:0000313" key="8">
    <source>
        <dbReference type="Proteomes" id="UP000516437"/>
    </source>
</evidence>
<keyword evidence="8" id="KW-1185">Reference proteome</keyword>
<feature type="domain" description="Cyclin-dependent kinase inhibitor" evidence="6">
    <location>
        <begin position="198"/>
        <end position="244"/>
    </location>
</feature>
<feature type="compositionally biased region" description="Low complexity" evidence="5">
    <location>
        <begin position="174"/>
        <end position="183"/>
    </location>
</feature>
<dbReference type="InterPro" id="IPR044275">
    <property type="entry name" value="KRP"/>
</dbReference>
<evidence type="ECO:0000256" key="2">
    <source>
        <dbReference type="ARBA" id="ARBA00010274"/>
    </source>
</evidence>
<dbReference type="EMBL" id="RXIC02000173">
    <property type="protein sequence ID" value="KAB1200369.1"/>
    <property type="molecule type" value="Genomic_DNA"/>
</dbReference>
<dbReference type="PANTHER" id="PTHR46776">
    <property type="entry name" value="CYCLIN-DEPENDENT KINASE INHIBITOR 4-RELATED"/>
    <property type="match status" value="1"/>
</dbReference>
<dbReference type="AlphaFoldDB" id="A0A6A1UJD3"/>
<evidence type="ECO:0000256" key="3">
    <source>
        <dbReference type="ARBA" id="ARBA00023013"/>
    </source>
</evidence>
<accession>A0A6A1UJD3</accession>
<dbReference type="Proteomes" id="UP000516437">
    <property type="component" value="Unassembled WGS sequence"/>
</dbReference>
<evidence type="ECO:0000256" key="5">
    <source>
        <dbReference type="SAM" id="MobiDB-lite"/>
    </source>
</evidence>
<dbReference type="GO" id="GO:0004861">
    <property type="term" value="F:cyclin-dependent protein serine/threonine kinase inhibitor activity"/>
    <property type="evidence" value="ECO:0007669"/>
    <property type="project" value="InterPro"/>
</dbReference>
<comment type="caution">
    <text evidence="7">The sequence shown here is derived from an EMBL/GenBank/DDBJ whole genome shotgun (WGS) entry which is preliminary data.</text>
</comment>
<evidence type="ECO:0000259" key="6">
    <source>
        <dbReference type="Pfam" id="PF02234"/>
    </source>
</evidence>
<evidence type="ECO:0000313" key="7">
    <source>
        <dbReference type="EMBL" id="KAB1200369.1"/>
    </source>
</evidence>
<dbReference type="PIRSF" id="PIRSF017811">
    <property type="entry name" value="CDK_inhib_pln"/>
    <property type="match status" value="1"/>
</dbReference>
<keyword evidence="4" id="KW-0131">Cell cycle</keyword>
<dbReference type="Pfam" id="PF02234">
    <property type="entry name" value="CDI"/>
    <property type="match status" value="1"/>
</dbReference>
<proteinExistence type="inferred from homology"/>
<organism evidence="7 8">
    <name type="scientific">Morella rubra</name>
    <name type="common">Chinese bayberry</name>
    <dbReference type="NCBI Taxonomy" id="262757"/>
    <lineage>
        <taxon>Eukaryota</taxon>
        <taxon>Viridiplantae</taxon>
        <taxon>Streptophyta</taxon>
        <taxon>Embryophyta</taxon>
        <taxon>Tracheophyta</taxon>
        <taxon>Spermatophyta</taxon>
        <taxon>Magnoliopsida</taxon>
        <taxon>eudicotyledons</taxon>
        <taxon>Gunneridae</taxon>
        <taxon>Pentapetalae</taxon>
        <taxon>rosids</taxon>
        <taxon>fabids</taxon>
        <taxon>Fagales</taxon>
        <taxon>Myricaceae</taxon>
        <taxon>Morella</taxon>
    </lineage>
</organism>
<keyword evidence="3" id="KW-0649">Protein kinase inhibitor</keyword>
<feature type="region of interest" description="Disordered" evidence="5">
    <location>
        <begin position="69"/>
        <end position="118"/>
    </location>
</feature>
<feature type="compositionally biased region" description="Polar residues" evidence="5">
    <location>
        <begin position="97"/>
        <end position="109"/>
    </location>
</feature>
<protein>
    <submittedName>
        <fullName evidence="7">Cyclin-dependent kinase inhibitor 3</fullName>
    </submittedName>
</protein>
<comment type="similarity">
    <text evidence="2">Belongs to the CDI family. ICK/KRP subfamily.</text>
</comment>
<gene>
    <name evidence="7" type="ORF">CJ030_MR0G007568</name>
</gene>
<dbReference type="GO" id="GO:0051726">
    <property type="term" value="P:regulation of cell cycle"/>
    <property type="evidence" value="ECO:0007669"/>
    <property type="project" value="InterPro"/>
</dbReference>
<comment type="subcellular location">
    <subcellularLocation>
        <location evidence="1">Nucleus</location>
        <location evidence="1">Nucleoplasm</location>
    </subcellularLocation>
</comment>
<dbReference type="Gene3D" id="4.10.365.10">
    <property type="entry name" value="p27"/>
    <property type="match status" value="1"/>
</dbReference>
<dbReference type="InterPro" id="IPR003175">
    <property type="entry name" value="CDI_dom"/>
</dbReference>
<dbReference type="OrthoDB" id="6373236at2759"/>
<dbReference type="GO" id="GO:0005654">
    <property type="term" value="C:nucleoplasm"/>
    <property type="evidence" value="ECO:0007669"/>
    <property type="project" value="UniProtKB-SubCell"/>
</dbReference>
<feature type="compositionally biased region" description="Low complexity" evidence="5">
    <location>
        <begin position="73"/>
        <end position="84"/>
    </location>
</feature>
<evidence type="ECO:0000256" key="4">
    <source>
        <dbReference type="ARBA" id="ARBA00023306"/>
    </source>
</evidence>
<reference evidence="7 8" key="1">
    <citation type="journal article" date="2019" name="Plant Biotechnol. J.">
        <title>The red bayberry genome and genetic basis of sex determination.</title>
        <authorList>
            <person name="Jia H.M."/>
            <person name="Jia H.J."/>
            <person name="Cai Q.L."/>
            <person name="Wang Y."/>
            <person name="Zhao H.B."/>
            <person name="Yang W.F."/>
            <person name="Wang G.Y."/>
            <person name="Li Y.H."/>
            <person name="Zhan D.L."/>
            <person name="Shen Y.T."/>
            <person name="Niu Q.F."/>
            <person name="Chang L."/>
            <person name="Qiu J."/>
            <person name="Zhao L."/>
            <person name="Xie H.B."/>
            <person name="Fu W.Y."/>
            <person name="Jin J."/>
            <person name="Li X.W."/>
            <person name="Jiao Y."/>
            <person name="Zhou C.C."/>
            <person name="Tu T."/>
            <person name="Chai C.Y."/>
            <person name="Gao J.L."/>
            <person name="Fan L.J."/>
            <person name="van de Weg E."/>
            <person name="Wang J.Y."/>
            <person name="Gao Z.S."/>
        </authorList>
    </citation>
    <scope>NUCLEOTIDE SEQUENCE [LARGE SCALE GENOMIC DNA]</scope>
    <source>
        <tissue evidence="7">Leaves</tissue>
    </source>
</reference>
<sequence length="246" mass="27936">MGKYMKKSKITGDVALLMEVSHSPQAASIGVCTRAKALALQRHQKTIPSPAVVPDPDSSSLSYLQLRSRRLQKPPLLRRQQQPRECCRESPSPRPNGRNSGPKTVSVDSGSLKEKEDGKEQECLGIFWKEDEAEEGNDLGVEVSFGENNVELDGRDRSTRESTPCSLIRDSDSLRTPSSTTRRTTSENNQRVRNDLRRNIPTTQEMEEFFVCAERQQQRIFIEKYNFDVVNDLPLQGRYEWVRIGP</sequence>
<feature type="region of interest" description="Disordered" evidence="5">
    <location>
        <begin position="153"/>
        <end position="190"/>
    </location>
</feature>
<name>A0A6A1UJD3_9ROSI</name>
<evidence type="ECO:0000256" key="1">
    <source>
        <dbReference type="ARBA" id="ARBA00004642"/>
    </source>
</evidence>